<dbReference type="SUPFAM" id="SSF46548">
    <property type="entry name" value="alpha-helical ferredoxin"/>
    <property type="match status" value="1"/>
</dbReference>
<dbReference type="SUPFAM" id="SSF51971">
    <property type="entry name" value="Nucleotide-binding domain"/>
    <property type="match status" value="1"/>
</dbReference>
<dbReference type="InterPro" id="IPR028261">
    <property type="entry name" value="DPD_II"/>
</dbReference>
<accession>A0A6I4URJ5</accession>
<dbReference type="NCBIfam" id="TIGR01317">
    <property type="entry name" value="GOGAT_sm_gam"/>
    <property type="match status" value="1"/>
</dbReference>
<dbReference type="RefSeq" id="WP_160745213.1">
    <property type="nucleotide sequence ID" value="NZ_WTYK01000001.1"/>
</dbReference>
<gene>
    <name evidence="6" type="primary">gltD</name>
    <name evidence="6" type="ORF">GRI75_01780</name>
</gene>
<sequence>MGKETGFLELDREDRSYEDPQERIKNYKEFAIPLPAEKLKNQASRCMNCGIPYCHNGCPVNNMIPDWNHLVYEDDWREALDNLHSTNNFPEFTGRVCPAPCEAACTLNIVDQPVTIKSIECAIADRGWKEGWIVPRPALTKTGKRVAVVGSGPAGLACAQQLARAGHSVTVFEKSDRLGGLLRYGIPDFKMEKHLINRRAVQMEAEGVTFRTSTEVGVDISIKSLKENFDAIVLAGGAEDPRGLNIPGAELPGVRLAMEFLTQQNKRNAGDSEERAAPRGTLTATGKDVIVIGGGDTGSDCVGTSNRQGAKSVTQIEIMPKPPEKENKALTWPNWPMKLRTSSSHEEGAERDWAVLTKEVVGEDGKVTGLRCVRIEWVGGQMQEIEGSEFVLPADLILLAMGFVGPVKAGMLDQSGVKLTERGNVDANTLDYRTSDDMIFACGDMRRGQSLIVWAIREGRQAARAVDEALMGVTELPR</sequence>
<dbReference type="InterPro" id="IPR051394">
    <property type="entry name" value="Glutamate_Synthase"/>
</dbReference>
<dbReference type="PANTHER" id="PTHR43100">
    <property type="entry name" value="GLUTAMATE SYNTHASE [NADPH] SMALL CHAIN"/>
    <property type="match status" value="1"/>
</dbReference>
<keyword evidence="7" id="KW-1185">Reference proteome</keyword>
<dbReference type="GO" id="GO:0006537">
    <property type="term" value="P:glutamate biosynthetic process"/>
    <property type="evidence" value="ECO:0007669"/>
    <property type="project" value="UniProtKB-KW"/>
</dbReference>
<dbReference type="Proteomes" id="UP000469159">
    <property type="component" value="Unassembled WGS sequence"/>
</dbReference>
<evidence type="ECO:0000256" key="1">
    <source>
        <dbReference type="ARBA" id="ARBA00022605"/>
    </source>
</evidence>
<dbReference type="PANTHER" id="PTHR43100:SF1">
    <property type="entry name" value="GLUTAMATE SYNTHASE [NADPH] SMALL CHAIN"/>
    <property type="match status" value="1"/>
</dbReference>
<dbReference type="Gene3D" id="1.10.1060.10">
    <property type="entry name" value="Alpha-helical ferredoxin"/>
    <property type="match status" value="1"/>
</dbReference>
<comment type="pathway">
    <text evidence="4">Amino-acid biosynthesis.</text>
</comment>
<comment type="caution">
    <text evidence="6">The sequence shown here is derived from an EMBL/GenBank/DDBJ whole genome shotgun (WGS) entry which is preliminary data.</text>
</comment>
<evidence type="ECO:0000313" key="7">
    <source>
        <dbReference type="Proteomes" id="UP000469159"/>
    </source>
</evidence>
<dbReference type="Gene3D" id="3.50.50.60">
    <property type="entry name" value="FAD/NAD(P)-binding domain"/>
    <property type="match status" value="2"/>
</dbReference>
<dbReference type="InterPro" id="IPR009051">
    <property type="entry name" value="Helical_ferredxn"/>
</dbReference>
<keyword evidence="2 6" id="KW-0560">Oxidoreductase</keyword>
<dbReference type="EMBL" id="WTYK01000001">
    <property type="protein sequence ID" value="MXP40374.1"/>
    <property type="molecule type" value="Genomic_DNA"/>
</dbReference>
<keyword evidence="3" id="KW-0314">Glutamate biosynthesis</keyword>
<dbReference type="GO" id="GO:0016639">
    <property type="term" value="F:oxidoreductase activity, acting on the CH-NH2 group of donors, NAD or NADP as acceptor"/>
    <property type="evidence" value="ECO:0007669"/>
    <property type="project" value="InterPro"/>
</dbReference>
<proteinExistence type="predicted"/>
<dbReference type="PROSITE" id="PS51379">
    <property type="entry name" value="4FE4S_FER_2"/>
    <property type="match status" value="1"/>
</dbReference>
<feature type="domain" description="4Fe-4S ferredoxin-type" evidence="5">
    <location>
        <begin position="37"/>
        <end position="68"/>
    </location>
</feature>
<dbReference type="PRINTS" id="PR00419">
    <property type="entry name" value="ADXRDTASE"/>
</dbReference>
<dbReference type="AlphaFoldDB" id="A0A6I4URJ5"/>
<dbReference type="Pfam" id="PF14691">
    <property type="entry name" value="Fer4_20"/>
    <property type="match status" value="1"/>
</dbReference>
<organism evidence="6 7">
    <name type="scientific">Croceibacterium soli</name>
    <dbReference type="NCBI Taxonomy" id="1739690"/>
    <lineage>
        <taxon>Bacteria</taxon>
        <taxon>Pseudomonadati</taxon>
        <taxon>Pseudomonadota</taxon>
        <taxon>Alphaproteobacteria</taxon>
        <taxon>Sphingomonadales</taxon>
        <taxon>Erythrobacteraceae</taxon>
        <taxon>Croceibacterium</taxon>
    </lineage>
</organism>
<evidence type="ECO:0000313" key="6">
    <source>
        <dbReference type="EMBL" id="MXP40374.1"/>
    </source>
</evidence>
<evidence type="ECO:0000259" key="5">
    <source>
        <dbReference type="PROSITE" id="PS51379"/>
    </source>
</evidence>
<name>A0A6I4URJ5_9SPHN</name>
<evidence type="ECO:0000256" key="2">
    <source>
        <dbReference type="ARBA" id="ARBA00023002"/>
    </source>
</evidence>
<protein>
    <submittedName>
        <fullName evidence="6">Glutamate synthase small subunit</fullName>
        <ecNumber evidence="6">1.4.1.-</ecNumber>
    </submittedName>
</protein>
<keyword evidence="1" id="KW-0028">Amino-acid biosynthesis</keyword>
<evidence type="ECO:0000256" key="3">
    <source>
        <dbReference type="ARBA" id="ARBA00023164"/>
    </source>
</evidence>
<dbReference type="OrthoDB" id="9803192at2"/>
<dbReference type="GO" id="GO:0051536">
    <property type="term" value="F:iron-sulfur cluster binding"/>
    <property type="evidence" value="ECO:0007669"/>
    <property type="project" value="InterPro"/>
</dbReference>
<dbReference type="InterPro" id="IPR036188">
    <property type="entry name" value="FAD/NAD-bd_sf"/>
</dbReference>
<evidence type="ECO:0000256" key="4">
    <source>
        <dbReference type="ARBA" id="ARBA00029440"/>
    </source>
</evidence>
<dbReference type="InterPro" id="IPR017896">
    <property type="entry name" value="4Fe4S_Fe-S-bd"/>
</dbReference>
<dbReference type="InterPro" id="IPR006005">
    <property type="entry name" value="Glut_synth_ssu1"/>
</dbReference>
<dbReference type="EC" id="1.4.1.-" evidence="6"/>
<dbReference type="InterPro" id="IPR023753">
    <property type="entry name" value="FAD/NAD-binding_dom"/>
</dbReference>
<dbReference type="Pfam" id="PF07992">
    <property type="entry name" value="Pyr_redox_2"/>
    <property type="match status" value="1"/>
</dbReference>
<reference evidence="6 7" key="1">
    <citation type="submission" date="2019-12" db="EMBL/GenBank/DDBJ databases">
        <title>Genomic-based taxomic classification of the family Erythrobacteraceae.</title>
        <authorList>
            <person name="Xu L."/>
        </authorList>
    </citation>
    <scope>NUCLEOTIDE SEQUENCE [LARGE SCALE GENOMIC DNA]</scope>
    <source>
        <strain evidence="6 7">MCCC 1K02066</strain>
    </source>
</reference>